<gene>
    <name evidence="1" type="ORF">EJB05_22731</name>
</gene>
<proteinExistence type="predicted"/>
<protein>
    <submittedName>
        <fullName evidence="1">Uncharacterized protein</fullName>
    </submittedName>
</protein>
<dbReference type="Proteomes" id="UP000324897">
    <property type="component" value="Chromosome 1"/>
</dbReference>
<comment type="caution">
    <text evidence="1">The sequence shown here is derived from an EMBL/GenBank/DDBJ whole genome shotgun (WGS) entry which is preliminary data.</text>
</comment>
<feature type="non-terminal residue" evidence="1">
    <location>
        <position position="1"/>
    </location>
</feature>
<name>A0A5J9V6D5_9POAL</name>
<keyword evidence="2" id="KW-1185">Reference proteome</keyword>
<accession>A0A5J9V6D5</accession>
<sequence length="142" mass="14890">MKRRRIPPSALSHAAATPATAAEARVSCPSTPLPSRCCVTDLPVGIRASKLSAPPRQVYRNLVMGRDIGGWNGTVSVIVRGGGAGPQWHAASIGCFLLLLYMRPNISNAAVGHCISNKYEPKGNTSILMGGIKVGRGKASSR</sequence>
<organism evidence="1 2">
    <name type="scientific">Eragrostis curvula</name>
    <name type="common">weeping love grass</name>
    <dbReference type="NCBI Taxonomy" id="38414"/>
    <lineage>
        <taxon>Eukaryota</taxon>
        <taxon>Viridiplantae</taxon>
        <taxon>Streptophyta</taxon>
        <taxon>Embryophyta</taxon>
        <taxon>Tracheophyta</taxon>
        <taxon>Spermatophyta</taxon>
        <taxon>Magnoliopsida</taxon>
        <taxon>Liliopsida</taxon>
        <taxon>Poales</taxon>
        <taxon>Poaceae</taxon>
        <taxon>PACMAD clade</taxon>
        <taxon>Chloridoideae</taxon>
        <taxon>Eragrostideae</taxon>
        <taxon>Eragrostidinae</taxon>
        <taxon>Eragrostis</taxon>
    </lineage>
</organism>
<dbReference type="Gramene" id="TVU31064">
    <property type="protein sequence ID" value="TVU31064"/>
    <property type="gene ID" value="EJB05_22731"/>
</dbReference>
<dbReference type="EMBL" id="RWGY01000011">
    <property type="protein sequence ID" value="TVU31064.1"/>
    <property type="molecule type" value="Genomic_DNA"/>
</dbReference>
<evidence type="ECO:0000313" key="1">
    <source>
        <dbReference type="EMBL" id="TVU31064.1"/>
    </source>
</evidence>
<dbReference type="AlphaFoldDB" id="A0A5J9V6D5"/>
<reference evidence="1 2" key="1">
    <citation type="journal article" date="2019" name="Sci. Rep.">
        <title>A high-quality genome of Eragrostis curvula grass provides insights into Poaceae evolution and supports new strategies to enhance forage quality.</title>
        <authorList>
            <person name="Carballo J."/>
            <person name="Santos B.A.C.M."/>
            <person name="Zappacosta D."/>
            <person name="Garbus I."/>
            <person name="Selva J.P."/>
            <person name="Gallo C.A."/>
            <person name="Diaz A."/>
            <person name="Albertini E."/>
            <person name="Caccamo M."/>
            <person name="Echenique V."/>
        </authorList>
    </citation>
    <scope>NUCLEOTIDE SEQUENCE [LARGE SCALE GENOMIC DNA]</scope>
    <source>
        <strain evidence="2">cv. Victoria</strain>
        <tissue evidence="1">Leaf</tissue>
    </source>
</reference>
<evidence type="ECO:0000313" key="2">
    <source>
        <dbReference type="Proteomes" id="UP000324897"/>
    </source>
</evidence>